<reference evidence="2 3" key="1">
    <citation type="submission" date="2019-12" db="EMBL/GenBank/DDBJ databases">
        <authorList>
            <person name="Floudas D."/>
            <person name="Bentzer J."/>
            <person name="Ahren D."/>
            <person name="Johansson T."/>
            <person name="Persson P."/>
            <person name="Tunlid A."/>
        </authorList>
    </citation>
    <scope>NUCLEOTIDE SEQUENCE [LARGE SCALE GENOMIC DNA]</scope>
    <source>
        <strain evidence="2 3">CBS 102.39</strain>
    </source>
</reference>
<organism evidence="2 3">
    <name type="scientific">Agrocybe pediades</name>
    <dbReference type="NCBI Taxonomy" id="84607"/>
    <lineage>
        <taxon>Eukaryota</taxon>
        <taxon>Fungi</taxon>
        <taxon>Dikarya</taxon>
        <taxon>Basidiomycota</taxon>
        <taxon>Agaricomycotina</taxon>
        <taxon>Agaricomycetes</taxon>
        <taxon>Agaricomycetidae</taxon>
        <taxon>Agaricales</taxon>
        <taxon>Agaricineae</taxon>
        <taxon>Strophariaceae</taxon>
        <taxon>Agrocybe</taxon>
    </lineage>
</organism>
<dbReference type="AlphaFoldDB" id="A0A8H4QG21"/>
<proteinExistence type="predicted"/>
<protein>
    <submittedName>
        <fullName evidence="2">Uncharacterized protein</fullName>
    </submittedName>
</protein>
<evidence type="ECO:0000313" key="2">
    <source>
        <dbReference type="EMBL" id="KAF4610313.1"/>
    </source>
</evidence>
<sequence>MPFSLKPTSSSASSKTKDAQRTTSSSKPSSKSRASNKPSDNSKANEKAAENNKASKPQGSFLKALKKIVPCASKKAMKKNFDDVEVVDLTVDAAASRPGPSSVVEQTRSDDNTARRVGERRVDASKESRKGSPPPPPFSPKKWRPARSLETGIVAQVNVEEACDDSQDVVVCYALSPEDEEERTPQAVAEFGISDTVSSVCEDQTLTPIMVPGLFITPPAPLSTVSFAIRQDHQYLSPLPPSATGFDTIQVVFFKEENTDDEPTPDAAQLDRLDEEEDSQDSLIARQDLLGPMPDAGHSHLFDEEEEDAAMVAQRALAAAQEFEDLLNGF</sequence>
<feature type="region of interest" description="Disordered" evidence="1">
    <location>
        <begin position="92"/>
        <end position="145"/>
    </location>
</feature>
<dbReference type="EMBL" id="JAACJL010000059">
    <property type="protein sequence ID" value="KAF4610313.1"/>
    <property type="molecule type" value="Genomic_DNA"/>
</dbReference>
<feature type="compositionally biased region" description="Low complexity" evidence="1">
    <location>
        <begin position="1"/>
        <end position="14"/>
    </location>
</feature>
<keyword evidence="3" id="KW-1185">Reference proteome</keyword>
<comment type="caution">
    <text evidence="2">The sequence shown here is derived from an EMBL/GenBank/DDBJ whole genome shotgun (WGS) entry which is preliminary data.</text>
</comment>
<evidence type="ECO:0000256" key="1">
    <source>
        <dbReference type="SAM" id="MobiDB-lite"/>
    </source>
</evidence>
<feature type="compositionally biased region" description="Basic and acidic residues" evidence="1">
    <location>
        <begin position="107"/>
        <end position="130"/>
    </location>
</feature>
<name>A0A8H4QG21_9AGAR</name>
<feature type="region of interest" description="Disordered" evidence="1">
    <location>
        <begin position="1"/>
        <end position="62"/>
    </location>
</feature>
<accession>A0A8H4QG21</accession>
<dbReference type="Proteomes" id="UP000521872">
    <property type="component" value="Unassembled WGS sequence"/>
</dbReference>
<gene>
    <name evidence="2" type="ORF">D9613_010618</name>
</gene>
<feature type="compositionally biased region" description="Low complexity" evidence="1">
    <location>
        <begin position="24"/>
        <end position="42"/>
    </location>
</feature>
<evidence type="ECO:0000313" key="3">
    <source>
        <dbReference type="Proteomes" id="UP000521872"/>
    </source>
</evidence>